<protein>
    <recommendedName>
        <fullName evidence="1">Glycosyltransferase 2-like domain-containing protein</fullName>
    </recommendedName>
</protein>
<dbReference type="AlphaFoldDB" id="A0A6V8LXE4"/>
<dbReference type="Proteomes" id="UP000494245">
    <property type="component" value="Unassembled WGS sequence"/>
</dbReference>
<dbReference type="PANTHER" id="PTHR43685:SF2">
    <property type="entry name" value="GLYCOSYLTRANSFERASE 2-LIKE DOMAIN-CONTAINING PROTEIN"/>
    <property type="match status" value="1"/>
</dbReference>
<dbReference type="EMBL" id="BLTE01000010">
    <property type="protein sequence ID" value="GFK94476.1"/>
    <property type="molecule type" value="Genomic_DNA"/>
</dbReference>
<gene>
    <name evidence="2" type="ORF">NNJEOMEG_02321</name>
</gene>
<dbReference type="Pfam" id="PF00535">
    <property type="entry name" value="Glycos_transf_2"/>
    <property type="match status" value="1"/>
</dbReference>
<dbReference type="CDD" id="cd00761">
    <property type="entry name" value="Glyco_tranf_GTA_type"/>
    <property type="match status" value="1"/>
</dbReference>
<dbReference type="PANTHER" id="PTHR43685">
    <property type="entry name" value="GLYCOSYLTRANSFERASE"/>
    <property type="match status" value="1"/>
</dbReference>
<dbReference type="InterPro" id="IPR001173">
    <property type="entry name" value="Glyco_trans_2-like"/>
</dbReference>
<dbReference type="Gene3D" id="3.90.550.10">
    <property type="entry name" value="Spore Coat Polysaccharide Biosynthesis Protein SpsA, Chain A"/>
    <property type="match status" value="1"/>
</dbReference>
<feature type="domain" description="Glycosyltransferase 2-like" evidence="1">
    <location>
        <begin position="7"/>
        <end position="138"/>
    </location>
</feature>
<proteinExistence type="predicted"/>
<dbReference type="InterPro" id="IPR029044">
    <property type="entry name" value="Nucleotide-diphossugar_trans"/>
</dbReference>
<organism evidence="2 3">
    <name type="scientific">Fundidesulfovibrio magnetotacticus</name>
    <dbReference type="NCBI Taxonomy" id="2730080"/>
    <lineage>
        <taxon>Bacteria</taxon>
        <taxon>Pseudomonadati</taxon>
        <taxon>Thermodesulfobacteriota</taxon>
        <taxon>Desulfovibrionia</taxon>
        <taxon>Desulfovibrionales</taxon>
        <taxon>Desulfovibrionaceae</taxon>
        <taxon>Fundidesulfovibrio</taxon>
    </lineage>
</organism>
<reference evidence="2 3" key="2">
    <citation type="submission" date="2020-05" db="EMBL/GenBank/DDBJ databases">
        <title>Draft genome sequence of Desulfovibrio sp. strainFSS-1.</title>
        <authorList>
            <person name="Shimoshige H."/>
            <person name="Kobayashi H."/>
            <person name="Maekawa T."/>
        </authorList>
    </citation>
    <scope>NUCLEOTIDE SEQUENCE [LARGE SCALE GENOMIC DNA]</scope>
    <source>
        <strain evidence="2 3">SIID29052-01</strain>
    </source>
</reference>
<dbReference type="SUPFAM" id="SSF53448">
    <property type="entry name" value="Nucleotide-diphospho-sugar transferases"/>
    <property type="match status" value="1"/>
</dbReference>
<sequence length="281" mass="30883">MVSLIGVVISNRDYGPRLPGLFASLAAQTVGLQRVACVFADDASSDGSLEKARALGSALPFARFEARAVGPLGHPARTRNAGFDLAGAADPLLFLDADDLLLPRYLEACLEALERGAQVVACDYEERSPEDSRIVRLADFDPALLRTQNILGIGSMMRREVFLALEGFRDHSDYEDWDFWVRAAHGGFRFARVPEALYVHMRHGVGFSSRAEARDGRAKAAIVAATPGFFPPETRRWAKALLEGKPWAQPLARGVIPREEDVRALRDAWAALRTARARREG</sequence>
<name>A0A6V8LXE4_9BACT</name>
<keyword evidence="3" id="KW-1185">Reference proteome</keyword>
<dbReference type="RefSeq" id="WP_173084593.1">
    <property type="nucleotide sequence ID" value="NZ_BLTE01000010.1"/>
</dbReference>
<evidence type="ECO:0000313" key="3">
    <source>
        <dbReference type="Proteomes" id="UP000494245"/>
    </source>
</evidence>
<evidence type="ECO:0000313" key="2">
    <source>
        <dbReference type="EMBL" id="GFK94476.1"/>
    </source>
</evidence>
<evidence type="ECO:0000259" key="1">
    <source>
        <dbReference type="Pfam" id="PF00535"/>
    </source>
</evidence>
<comment type="caution">
    <text evidence="2">The sequence shown here is derived from an EMBL/GenBank/DDBJ whole genome shotgun (WGS) entry which is preliminary data.</text>
</comment>
<dbReference type="InterPro" id="IPR050834">
    <property type="entry name" value="Glycosyltransf_2"/>
</dbReference>
<accession>A0A6V8LXE4</accession>
<reference evidence="2 3" key="1">
    <citation type="submission" date="2020-04" db="EMBL/GenBank/DDBJ databases">
        <authorList>
            <consortium name="Desulfovibrio sp. FSS-1 genome sequencing consortium"/>
            <person name="Shimoshige H."/>
            <person name="Kobayashi H."/>
            <person name="Maekawa T."/>
        </authorList>
    </citation>
    <scope>NUCLEOTIDE SEQUENCE [LARGE SCALE GENOMIC DNA]</scope>
    <source>
        <strain evidence="2 3">SIID29052-01</strain>
    </source>
</reference>